<organism evidence="3">
    <name type="scientific">marine sediment metagenome</name>
    <dbReference type="NCBI Taxonomy" id="412755"/>
    <lineage>
        <taxon>unclassified sequences</taxon>
        <taxon>metagenomes</taxon>
        <taxon>ecological metagenomes</taxon>
    </lineage>
</organism>
<evidence type="ECO:0000256" key="1">
    <source>
        <dbReference type="ARBA" id="ARBA00007430"/>
    </source>
</evidence>
<sequence length="334" mass="36875">MIPSERRKVFVTGGAGFIARAIYRRAAQEDWPWEFTCYSRSDEKHRALNQQYPQVGIVRGDITTPDIQHLAAAMRGHDIVIHAAATKYVDRSEMAALDTIRINTLGSMNVMEAAFLAGVQSLVGISTDKACSPVSIYGASKMAMERAFQDYAQLTGAPQISLVRYGNVIGSTGSVIPLFRRQAQEGTITLTNPEMTRFWLTIEDAVDLIWAALKEPEGGTILIPRCRSLTMAGVATACAILEVGAELECEVARTIIGQRFGEKVHEELLTSVEMVYTDQTFGYLGEGDLWIMRLHPVTSAMQRFHMSEAYSSDAPDTPLSTEEMMDWIERAPAG</sequence>
<dbReference type="Pfam" id="PF02719">
    <property type="entry name" value="Polysacc_synt_2"/>
    <property type="match status" value="1"/>
</dbReference>
<dbReference type="PANTHER" id="PTHR43318">
    <property type="entry name" value="UDP-N-ACETYLGLUCOSAMINE 4,6-DEHYDRATASE"/>
    <property type="match status" value="1"/>
</dbReference>
<proteinExistence type="inferred from homology"/>
<dbReference type="AlphaFoldDB" id="A0A0F9JNY3"/>
<feature type="domain" description="Polysaccharide biosynthesis protein CapD-like" evidence="2">
    <location>
        <begin position="9"/>
        <end position="278"/>
    </location>
</feature>
<dbReference type="InterPro" id="IPR003869">
    <property type="entry name" value="Polysac_CapD-like"/>
</dbReference>
<evidence type="ECO:0000259" key="2">
    <source>
        <dbReference type="Pfam" id="PF02719"/>
    </source>
</evidence>
<comment type="similarity">
    <text evidence="1">Belongs to the polysaccharide synthase family.</text>
</comment>
<comment type="caution">
    <text evidence="3">The sequence shown here is derived from an EMBL/GenBank/DDBJ whole genome shotgun (WGS) entry which is preliminary data.</text>
</comment>
<dbReference type="SUPFAM" id="SSF51735">
    <property type="entry name" value="NAD(P)-binding Rossmann-fold domains"/>
    <property type="match status" value="1"/>
</dbReference>
<evidence type="ECO:0000313" key="3">
    <source>
        <dbReference type="EMBL" id="KKM71388.1"/>
    </source>
</evidence>
<dbReference type="InterPro" id="IPR051203">
    <property type="entry name" value="Polysaccharide_Synthase-Rel"/>
</dbReference>
<dbReference type="EMBL" id="LAZR01009647">
    <property type="protein sequence ID" value="KKM71388.1"/>
    <property type="molecule type" value="Genomic_DNA"/>
</dbReference>
<dbReference type="PANTHER" id="PTHR43318:SF2">
    <property type="entry name" value="UDP-N-ACETYLGLUCOSAMINE 4,6-DEHYDRATASE (INVERTING)"/>
    <property type="match status" value="1"/>
</dbReference>
<reference evidence="3" key="1">
    <citation type="journal article" date="2015" name="Nature">
        <title>Complex archaea that bridge the gap between prokaryotes and eukaryotes.</title>
        <authorList>
            <person name="Spang A."/>
            <person name="Saw J.H."/>
            <person name="Jorgensen S.L."/>
            <person name="Zaremba-Niedzwiedzka K."/>
            <person name="Martijn J."/>
            <person name="Lind A.E."/>
            <person name="van Eijk R."/>
            <person name="Schleper C."/>
            <person name="Guy L."/>
            <person name="Ettema T.J."/>
        </authorList>
    </citation>
    <scope>NUCLEOTIDE SEQUENCE</scope>
</reference>
<accession>A0A0F9JNY3</accession>
<dbReference type="Gene3D" id="3.40.50.720">
    <property type="entry name" value="NAD(P)-binding Rossmann-like Domain"/>
    <property type="match status" value="1"/>
</dbReference>
<protein>
    <recommendedName>
        <fullName evidence="2">Polysaccharide biosynthesis protein CapD-like domain-containing protein</fullName>
    </recommendedName>
</protein>
<dbReference type="InterPro" id="IPR036291">
    <property type="entry name" value="NAD(P)-bd_dom_sf"/>
</dbReference>
<name>A0A0F9JNY3_9ZZZZ</name>
<gene>
    <name evidence="3" type="ORF">LCGC14_1431110</name>
</gene>